<proteinExistence type="predicted"/>
<dbReference type="AlphaFoldDB" id="A0A8J2NMB7"/>
<sequence length="32" mass="3531">MINSSDWVRSEINLDVVSEALPLYIKISGPIA</sequence>
<keyword evidence="2" id="KW-1185">Reference proteome</keyword>
<reference evidence="1" key="1">
    <citation type="submission" date="2021-06" db="EMBL/GenBank/DDBJ databases">
        <authorList>
            <person name="Hodson N. C."/>
            <person name="Mongue J. A."/>
            <person name="Jaron S. K."/>
        </authorList>
    </citation>
    <scope>NUCLEOTIDE SEQUENCE</scope>
</reference>
<evidence type="ECO:0000313" key="1">
    <source>
        <dbReference type="EMBL" id="CAG7704946.1"/>
    </source>
</evidence>
<organism evidence="1 2">
    <name type="scientific">Allacma fusca</name>
    <dbReference type="NCBI Taxonomy" id="39272"/>
    <lineage>
        <taxon>Eukaryota</taxon>
        <taxon>Metazoa</taxon>
        <taxon>Ecdysozoa</taxon>
        <taxon>Arthropoda</taxon>
        <taxon>Hexapoda</taxon>
        <taxon>Collembola</taxon>
        <taxon>Symphypleona</taxon>
        <taxon>Sminthuridae</taxon>
        <taxon>Allacma</taxon>
    </lineage>
</organism>
<name>A0A8J2NMB7_9HEXA</name>
<evidence type="ECO:0000313" key="2">
    <source>
        <dbReference type="Proteomes" id="UP000708208"/>
    </source>
</evidence>
<comment type="caution">
    <text evidence="1">The sequence shown here is derived from an EMBL/GenBank/DDBJ whole genome shotgun (WGS) entry which is preliminary data.</text>
</comment>
<gene>
    <name evidence="1" type="ORF">AFUS01_LOCUS4603</name>
</gene>
<accession>A0A8J2NMB7</accession>
<feature type="non-terminal residue" evidence="1">
    <location>
        <position position="1"/>
    </location>
</feature>
<dbReference type="Proteomes" id="UP000708208">
    <property type="component" value="Unassembled WGS sequence"/>
</dbReference>
<protein>
    <submittedName>
        <fullName evidence="1">Uncharacterized protein</fullName>
    </submittedName>
</protein>
<dbReference type="EMBL" id="CAJVCH010028755">
    <property type="protein sequence ID" value="CAG7704946.1"/>
    <property type="molecule type" value="Genomic_DNA"/>
</dbReference>